<keyword evidence="2" id="KW-0472">Membrane</keyword>
<gene>
    <name evidence="5" type="ORF">F5544_34640</name>
</gene>
<evidence type="ECO:0000259" key="4">
    <source>
        <dbReference type="Pfam" id="PF15420"/>
    </source>
</evidence>
<organism evidence="5 6">
    <name type="scientific">Nocardia arthritidis</name>
    <dbReference type="NCBI Taxonomy" id="228602"/>
    <lineage>
        <taxon>Bacteria</taxon>
        <taxon>Bacillati</taxon>
        <taxon>Actinomycetota</taxon>
        <taxon>Actinomycetes</taxon>
        <taxon>Mycobacteriales</taxon>
        <taxon>Nocardiaceae</taxon>
        <taxon>Nocardia</taxon>
    </lineage>
</organism>
<evidence type="ECO:0008006" key="7">
    <source>
        <dbReference type="Google" id="ProtNLM"/>
    </source>
</evidence>
<sequence>MRRAFGSAVACALRCHGLGRRYRGGSQLAATGLRHSDRRKALRHRGFRRRPDHDGSAARHSGHGHARVLDVAAPADRRAAPHQPDSGCRTGGFAMIRNVPPSGVADRRAVDRISLRQRAFAASARMVRPRVGTTLGIGVGVLISLAPGLLPRTAGAQAVLTGLLAAVTFAVAGLVRFVLRRANFEIDRRFARWRLPAFVITALLVVGAIAQAWHWQNRLRAAMGTAAIGPDYWLRWAIGAVAIVGLYLGIARGIGWVLRKLGWLRGTAVGVVGVSMLYLIGIPSVVDWRRDTYAAANAEIDPAVAQPVSQVRSGSTASAVTWSSMGAEGRRFVTSTQDQPVTTASSSPAARSTGATEAAATTRESGRGQVRVYVGLESAPDLNSRVSLAIQELERTGGFDRSNIVVAVPTGSGWIDANAVTGFERRFGDDAALVGLQYSYAPSWVTFVFGREDAIRSARALFDAVADRIATLAHKPKLYVYGQSLGALGGSAVFTDDADQARRTCAVLWAGPPANRAHRANATVLANSSDPVVHWSPELLWRAPDLTGTRADAPRPGWLPVVSFVQTTADLLAALDAPPGHGHRYGADQGTALGTC</sequence>
<feature type="transmembrane region" description="Helical" evidence="2">
    <location>
        <begin position="131"/>
        <end position="150"/>
    </location>
</feature>
<accession>A0A6G9YNJ7</accession>
<keyword evidence="6" id="KW-1185">Reference proteome</keyword>
<evidence type="ECO:0000313" key="5">
    <source>
        <dbReference type="EMBL" id="QIS14761.1"/>
    </source>
</evidence>
<feature type="domain" description="Alpha/beta-hydrolase catalytic" evidence="3">
    <location>
        <begin position="370"/>
        <end position="518"/>
    </location>
</feature>
<dbReference type="InterPro" id="IPR027788">
    <property type="entry name" value="Alpha/beta-hydrolase_N_dom"/>
</dbReference>
<dbReference type="Pfam" id="PF10081">
    <property type="entry name" value="Abhydrolase_9"/>
    <property type="match status" value="2"/>
</dbReference>
<evidence type="ECO:0000256" key="2">
    <source>
        <dbReference type="SAM" id="Phobius"/>
    </source>
</evidence>
<evidence type="ECO:0000313" key="6">
    <source>
        <dbReference type="Proteomes" id="UP000503540"/>
    </source>
</evidence>
<keyword evidence="2" id="KW-0812">Transmembrane</keyword>
<feature type="compositionally biased region" description="Low complexity" evidence="1">
    <location>
        <begin position="342"/>
        <end position="363"/>
    </location>
</feature>
<dbReference type="Proteomes" id="UP000503540">
    <property type="component" value="Chromosome"/>
</dbReference>
<feature type="region of interest" description="Disordered" evidence="1">
    <location>
        <begin position="333"/>
        <end position="364"/>
    </location>
</feature>
<keyword evidence="2" id="KW-1133">Transmembrane helix</keyword>
<feature type="region of interest" description="Disordered" evidence="1">
    <location>
        <begin position="36"/>
        <end position="65"/>
    </location>
</feature>
<feature type="domain" description="Alpha/beta-hydrolase catalytic" evidence="3">
    <location>
        <begin position="522"/>
        <end position="588"/>
    </location>
</feature>
<evidence type="ECO:0000256" key="1">
    <source>
        <dbReference type="SAM" id="MobiDB-lite"/>
    </source>
</evidence>
<dbReference type="EMBL" id="CP046172">
    <property type="protein sequence ID" value="QIS14761.1"/>
    <property type="molecule type" value="Genomic_DNA"/>
</dbReference>
<reference evidence="5 6" key="1">
    <citation type="journal article" date="2019" name="ACS Chem. Biol.">
        <title>Identification and Mobilization of a Cryptic Antibiotic Biosynthesis Gene Locus from a Human-Pathogenic Nocardia Isolate.</title>
        <authorList>
            <person name="Herisse M."/>
            <person name="Ishida K."/>
            <person name="Porter J.L."/>
            <person name="Howden B."/>
            <person name="Hertweck C."/>
            <person name="Stinear T.P."/>
            <person name="Pidot S.J."/>
        </authorList>
    </citation>
    <scope>NUCLEOTIDE SEQUENCE [LARGE SCALE GENOMIC DNA]</scope>
    <source>
        <strain evidence="5 6">AUSMDU00012717</strain>
    </source>
</reference>
<feature type="transmembrane region" description="Helical" evidence="2">
    <location>
        <begin position="233"/>
        <end position="250"/>
    </location>
</feature>
<dbReference type="InterPro" id="IPR027787">
    <property type="entry name" value="Alpha/beta-hydrolase_catalytic"/>
</dbReference>
<feature type="compositionally biased region" description="Basic residues" evidence="1">
    <location>
        <begin position="36"/>
        <end position="48"/>
    </location>
</feature>
<dbReference type="AlphaFoldDB" id="A0A6G9YNJ7"/>
<feature type="transmembrane region" description="Helical" evidence="2">
    <location>
        <begin position="156"/>
        <end position="179"/>
    </location>
</feature>
<proteinExistence type="predicted"/>
<feature type="transmembrane region" description="Helical" evidence="2">
    <location>
        <begin position="262"/>
        <end position="281"/>
    </location>
</feature>
<protein>
    <recommendedName>
        <fullName evidence="7">Alpha/beta-hydrolase catalytic domain-containing protein</fullName>
    </recommendedName>
</protein>
<feature type="transmembrane region" description="Helical" evidence="2">
    <location>
        <begin position="191"/>
        <end position="213"/>
    </location>
</feature>
<feature type="domain" description="Alpha/beta-hydrolase N-terminal" evidence="4">
    <location>
        <begin position="145"/>
        <end position="335"/>
    </location>
</feature>
<evidence type="ECO:0000259" key="3">
    <source>
        <dbReference type="Pfam" id="PF10081"/>
    </source>
</evidence>
<dbReference type="Pfam" id="PF15420">
    <property type="entry name" value="Abhydrolase_9_N"/>
    <property type="match status" value="1"/>
</dbReference>
<name>A0A6G9YNJ7_9NOCA</name>
<dbReference type="KEGG" id="nah:F5544_34640"/>